<feature type="compositionally biased region" description="Basic and acidic residues" evidence="1">
    <location>
        <begin position="147"/>
        <end position="156"/>
    </location>
</feature>
<dbReference type="InterPro" id="IPR038695">
    <property type="entry name" value="Saro_0823-like_sf"/>
</dbReference>
<protein>
    <recommendedName>
        <fullName evidence="4">DUF192 domain-containing protein</fullName>
    </recommendedName>
</protein>
<dbReference type="Pfam" id="PF02643">
    <property type="entry name" value="DUF192"/>
    <property type="match status" value="1"/>
</dbReference>
<evidence type="ECO:0000313" key="3">
    <source>
        <dbReference type="Proteomes" id="UP000002941"/>
    </source>
</evidence>
<dbReference type="EMBL" id="AKFT01000196">
    <property type="protein sequence ID" value="EJF37975.1"/>
    <property type="molecule type" value="Genomic_DNA"/>
</dbReference>
<proteinExistence type="predicted"/>
<sequence>MTVTTPIWSTTPVEALPRLAVDGRDTGLPLWTARTRRERNKGLLGTDGIDGALWITRCNWVHCLGMRHTIDVVYLTRRDKVAAVTPLRPGRIGMPNLRAAAVLEMARGEAARLGIRPGSTLSALSTPTTAPACNPDQAADDANAVDSDDRAMNTTV</sequence>
<dbReference type="Proteomes" id="UP000002941">
    <property type="component" value="Unassembled WGS sequence"/>
</dbReference>
<dbReference type="RefSeq" id="WP_008733199.1">
    <property type="nucleotide sequence ID" value="NZ_AKFT01000196.1"/>
</dbReference>
<dbReference type="Gene3D" id="2.60.120.1140">
    <property type="entry name" value="Protein of unknown function DUF192"/>
    <property type="match status" value="1"/>
</dbReference>
<reference evidence="2 3" key="1">
    <citation type="submission" date="2012-05" db="EMBL/GenBank/DDBJ databases">
        <authorList>
            <person name="Harkins D.M."/>
            <person name="Madupu R."/>
            <person name="Durkin A.S."/>
            <person name="Torralba M."/>
            <person name="Methe B."/>
            <person name="Sutton G.G."/>
            <person name="Nelson K.E."/>
        </authorList>
    </citation>
    <scope>NUCLEOTIDE SEQUENCE [LARGE SCALE GENOMIC DNA]</scope>
    <source>
        <strain evidence="2 3">F0489</strain>
    </source>
</reference>
<dbReference type="PATRIC" id="fig|1125718.3.peg.2516"/>
<accession>J1GXX7</accession>
<feature type="region of interest" description="Disordered" evidence="1">
    <location>
        <begin position="124"/>
        <end position="156"/>
    </location>
</feature>
<gene>
    <name evidence="2" type="ORF">HMPREF1318_1594</name>
</gene>
<dbReference type="eggNOG" id="COG1430">
    <property type="taxonomic scope" value="Bacteria"/>
</dbReference>
<comment type="caution">
    <text evidence="2">The sequence shown here is derived from an EMBL/GenBank/DDBJ whole genome shotgun (WGS) entry which is preliminary data.</text>
</comment>
<evidence type="ECO:0000256" key="1">
    <source>
        <dbReference type="SAM" id="MobiDB-lite"/>
    </source>
</evidence>
<keyword evidence="3" id="KW-1185">Reference proteome</keyword>
<dbReference type="AlphaFoldDB" id="J1GXX7"/>
<evidence type="ECO:0000313" key="2">
    <source>
        <dbReference type="EMBL" id="EJF37975.1"/>
    </source>
</evidence>
<dbReference type="InterPro" id="IPR003795">
    <property type="entry name" value="DUF192"/>
</dbReference>
<evidence type="ECO:0008006" key="4">
    <source>
        <dbReference type="Google" id="ProtNLM"/>
    </source>
</evidence>
<name>J1GXX7_9ACTO</name>
<feature type="compositionally biased region" description="Low complexity" evidence="1">
    <location>
        <begin position="124"/>
        <end position="145"/>
    </location>
</feature>
<organism evidence="2 3">
    <name type="scientific">Actinomyces massiliensis F0489</name>
    <dbReference type="NCBI Taxonomy" id="1125718"/>
    <lineage>
        <taxon>Bacteria</taxon>
        <taxon>Bacillati</taxon>
        <taxon>Actinomycetota</taxon>
        <taxon>Actinomycetes</taxon>
        <taxon>Actinomycetales</taxon>
        <taxon>Actinomycetaceae</taxon>
        <taxon>Actinomyces</taxon>
    </lineage>
</organism>
<dbReference type="OrthoDB" id="3177228at2"/>